<dbReference type="Gene3D" id="3.90.226.10">
    <property type="entry name" value="2-enoyl-CoA Hydratase, Chain A, domain 1"/>
    <property type="match status" value="1"/>
</dbReference>
<evidence type="ECO:0000256" key="1">
    <source>
        <dbReference type="ARBA" id="ARBA00005254"/>
    </source>
</evidence>
<dbReference type="RefSeq" id="WP_345317679.1">
    <property type="nucleotide sequence ID" value="NZ_BAABLF010000028.1"/>
</dbReference>
<dbReference type="PANTHER" id="PTHR42964">
    <property type="entry name" value="ENOYL-COA HYDRATASE"/>
    <property type="match status" value="1"/>
</dbReference>
<reference evidence="3" key="1">
    <citation type="journal article" date="2019" name="Int. J. Syst. Evol. Microbiol.">
        <title>The Global Catalogue of Microorganisms (GCM) 10K type strain sequencing project: providing services to taxonomists for standard genome sequencing and annotation.</title>
        <authorList>
            <consortium name="The Broad Institute Genomics Platform"/>
            <consortium name="The Broad Institute Genome Sequencing Center for Infectious Disease"/>
            <person name="Wu L."/>
            <person name="Ma J."/>
        </authorList>
    </citation>
    <scope>NUCLEOTIDE SEQUENCE [LARGE SCALE GENOMIC DNA]</scope>
    <source>
        <strain evidence="3">JCM 18720</strain>
    </source>
</reference>
<accession>A0ABP9SCM7</accession>
<proteinExistence type="inferred from homology"/>
<sequence length="267" mass="28592">MTYQFIKLQCQGPVARLTLARPDKHNAFNAEMIAEITGALVTLGDRSDLSLLILDAEGKHFCAGADLAWMQSQARMSEAENRADALQLATLFDTLFHFPTPVLALVQGAAFGGALGLVACADIVLADARARFCLSEVKLGLIPATIGPYVARAIGQRQLRRYALSAEVIDADSALALGLVHQLCGDLEVAAEAMVTQLRHNGPDALRACKDLLLHLDDAPLDTALKQETAHRIATVRSSAEGQAGLAAFFAKRPAPWCPDDNHKDVS</sequence>
<gene>
    <name evidence="2" type="ORF">GCM10025772_26820</name>
</gene>
<dbReference type="Pfam" id="PF00378">
    <property type="entry name" value="ECH_1"/>
    <property type="match status" value="1"/>
</dbReference>
<name>A0ABP9SCM7_9GAMM</name>
<comment type="caution">
    <text evidence="2">The sequence shown here is derived from an EMBL/GenBank/DDBJ whole genome shotgun (WGS) entry which is preliminary data.</text>
</comment>
<dbReference type="InterPro" id="IPR014748">
    <property type="entry name" value="Enoyl-CoA_hydra_C"/>
</dbReference>
<evidence type="ECO:0000313" key="3">
    <source>
        <dbReference type="Proteomes" id="UP001501600"/>
    </source>
</evidence>
<dbReference type="EMBL" id="BAABLF010000028">
    <property type="protein sequence ID" value="GAA5194236.1"/>
    <property type="molecule type" value="Genomic_DNA"/>
</dbReference>
<dbReference type="InterPro" id="IPR051683">
    <property type="entry name" value="Enoyl-CoA_Hydratase/Isomerase"/>
</dbReference>
<evidence type="ECO:0000313" key="2">
    <source>
        <dbReference type="EMBL" id="GAA5194236.1"/>
    </source>
</evidence>
<dbReference type="InterPro" id="IPR029045">
    <property type="entry name" value="ClpP/crotonase-like_dom_sf"/>
</dbReference>
<dbReference type="SUPFAM" id="SSF52096">
    <property type="entry name" value="ClpP/crotonase"/>
    <property type="match status" value="1"/>
</dbReference>
<organism evidence="2 3">
    <name type="scientific">Ferrimonas gelatinilytica</name>
    <dbReference type="NCBI Taxonomy" id="1255257"/>
    <lineage>
        <taxon>Bacteria</taxon>
        <taxon>Pseudomonadati</taxon>
        <taxon>Pseudomonadota</taxon>
        <taxon>Gammaproteobacteria</taxon>
        <taxon>Alteromonadales</taxon>
        <taxon>Ferrimonadaceae</taxon>
        <taxon>Ferrimonas</taxon>
    </lineage>
</organism>
<dbReference type="Gene3D" id="1.10.12.10">
    <property type="entry name" value="Lyase 2-enoyl-coa Hydratase, Chain A, domain 2"/>
    <property type="match status" value="1"/>
</dbReference>
<dbReference type="CDD" id="cd06558">
    <property type="entry name" value="crotonase-like"/>
    <property type="match status" value="1"/>
</dbReference>
<dbReference type="InterPro" id="IPR001753">
    <property type="entry name" value="Enoyl-CoA_hydra/iso"/>
</dbReference>
<dbReference type="PANTHER" id="PTHR42964:SF1">
    <property type="entry name" value="POLYKETIDE BIOSYNTHESIS ENOYL-COA HYDRATASE PKSH-RELATED"/>
    <property type="match status" value="1"/>
</dbReference>
<protein>
    <submittedName>
        <fullName evidence="2">Enoyl-CoA hydratase-related protein</fullName>
    </submittedName>
</protein>
<keyword evidence="3" id="KW-1185">Reference proteome</keyword>
<dbReference type="Proteomes" id="UP001501600">
    <property type="component" value="Unassembled WGS sequence"/>
</dbReference>
<comment type="similarity">
    <text evidence="1">Belongs to the enoyl-CoA hydratase/isomerase family.</text>
</comment>